<feature type="region of interest" description="Disordered" evidence="1">
    <location>
        <begin position="1"/>
        <end position="31"/>
    </location>
</feature>
<evidence type="ECO:0000313" key="2">
    <source>
        <dbReference type="EMBL" id="TFF23307.1"/>
    </source>
</evidence>
<dbReference type="Proteomes" id="UP000298179">
    <property type="component" value="Unassembled WGS sequence"/>
</dbReference>
<dbReference type="RefSeq" id="WP_134762413.1">
    <property type="nucleotide sequence ID" value="NZ_SOZD01000003.1"/>
</dbReference>
<dbReference type="EMBL" id="SOZD01000003">
    <property type="protein sequence ID" value="TFF23307.1"/>
    <property type="molecule type" value="Genomic_DNA"/>
</dbReference>
<name>A0A4Y8RKP0_9HYPH</name>
<evidence type="ECO:0000313" key="3">
    <source>
        <dbReference type="Proteomes" id="UP000298179"/>
    </source>
</evidence>
<proteinExistence type="predicted"/>
<evidence type="ECO:0000256" key="1">
    <source>
        <dbReference type="SAM" id="MobiDB-lite"/>
    </source>
</evidence>
<accession>A0A4Y8RKP0</accession>
<organism evidence="2 3">
    <name type="scientific">Jiella endophytica</name>
    <dbReference type="NCBI Taxonomy" id="2558362"/>
    <lineage>
        <taxon>Bacteria</taxon>
        <taxon>Pseudomonadati</taxon>
        <taxon>Pseudomonadota</taxon>
        <taxon>Alphaproteobacteria</taxon>
        <taxon>Hyphomicrobiales</taxon>
        <taxon>Aurantimonadaceae</taxon>
        <taxon>Jiella</taxon>
    </lineage>
</organism>
<gene>
    <name evidence="2" type="ORF">E3C22_12850</name>
</gene>
<reference evidence="2 3" key="1">
    <citation type="submission" date="2019-03" db="EMBL/GenBank/DDBJ databases">
        <title>Jiella endophytica sp. nov., a novel endophytic bacterium isolated from root of Ficus microcarpa Linn. f.</title>
        <authorList>
            <person name="Tuo L."/>
        </authorList>
    </citation>
    <scope>NUCLEOTIDE SEQUENCE [LARGE SCALE GENOMIC DNA]</scope>
    <source>
        <strain evidence="2 3">CBS5Q-3</strain>
    </source>
</reference>
<dbReference type="AlphaFoldDB" id="A0A4Y8RKP0"/>
<protein>
    <submittedName>
        <fullName evidence="2">Uncharacterized protein</fullName>
    </submittedName>
</protein>
<dbReference type="OrthoDB" id="9889250at2"/>
<comment type="caution">
    <text evidence="2">The sequence shown here is derived from an EMBL/GenBank/DDBJ whole genome shotgun (WGS) entry which is preliminary data.</text>
</comment>
<sequence>MNGDFPDGSLLREVEPPRSPEGSEGSEDRRVGGWVQIGDVGAAAGSLGSMPSFALDNVQMAARGARGFVVGGLRHVQDHDIFLLNHRPTVYVMTNQVDMAHLTMHLYQGRLQLTPFDRLVAANGDEDVFTFARPWAARYFCSAGEAQEFIAADGMNGPLPAGFAGLPKSVYLKLAEAMHPLQLTPYSPVVAATPACTHLVGSLIEPTKTLCAAAEKLPVDIHCIDAGSIDLVTDLDPLPRFIIVPTVTRAEETVESISVRLRARCPKPVTLAKAMACHAVPAGRVGALVFEIG</sequence>
<keyword evidence="3" id="KW-1185">Reference proteome</keyword>